<evidence type="ECO:0000256" key="1">
    <source>
        <dbReference type="SAM" id="Phobius"/>
    </source>
</evidence>
<dbReference type="Pfam" id="PF01124">
    <property type="entry name" value="MAPEG"/>
    <property type="match status" value="1"/>
</dbReference>
<name>A0A9W7FHE7_9STRA</name>
<dbReference type="Proteomes" id="UP001165082">
    <property type="component" value="Unassembled WGS sequence"/>
</dbReference>
<keyword evidence="1" id="KW-0472">Membrane</keyword>
<dbReference type="InterPro" id="IPR001129">
    <property type="entry name" value="Membr-assoc_MAPEG"/>
</dbReference>
<keyword evidence="3" id="KW-1185">Reference proteome</keyword>
<feature type="transmembrane region" description="Helical" evidence="1">
    <location>
        <begin position="111"/>
        <end position="131"/>
    </location>
</feature>
<dbReference type="AlphaFoldDB" id="A0A9W7FHE7"/>
<organism evidence="2 3">
    <name type="scientific">Triparma retinervis</name>
    <dbReference type="NCBI Taxonomy" id="2557542"/>
    <lineage>
        <taxon>Eukaryota</taxon>
        <taxon>Sar</taxon>
        <taxon>Stramenopiles</taxon>
        <taxon>Ochrophyta</taxon>
        <taxon>Bolidophyceae</taxon>
        <taxon>Parmales</taxon>
        <taxon>Triparmaceae</taxon>
        <taxon>Triparma</taxon>
    </lineage>
</organism>
<keyword evidence="1" id="KW-0812">Transmembrane</keyword>
<protein>
    <submittedName>
        <fullName evidence="2">Uncharacterized protein</fullName>
    </submittedName>
</protein>
<gene>
    <name evidence="2" type="ORF">TrRE_jg2268</name>
</gene>
<evidence type="ECO:0000313" key="3">
    <source>
        <dbReference type="Proteomes" id="UP001165082"/>
    </source>
</evidence>
<dbReference type="OrthoDB" id="59983at2759"/>
<proteinExistence type="predicted"/>
<accession>A0A9W7FHE7</accession>
<keyword evidence="1" id="KW-1133">Transmembrane helix</keyword>
<evidence type="ECO:0000313" key="2">
    <source>
        <dbReference type="EMBL" id="GMI12136.1"/>
    </source>
</evidence>
<dbReference type="EMBL" id="BRXZ01000461">
    <property type="protein sequence ID" value="GMI12136.1"/>
    <property type="molecule type" value="Genomic_DNA"/>
</dbReference>
<dbReference type="GO" id="GO:0016020">
    <property type="term" value="C:membrane"/>
    <property type="evidence" value="ECO:0007669"/>
    <property type="project" value="InterPro"/>
</dbReference>
<comment type="caution">
    <text evidence="2">The sequence shown here is derived from an EMBL/GenBank/DDBJ whole genome shotgun (WGS) entry which is preliminary data.</text>
</comment>
<reference evidence="2" key="1">
    <citation type="submission" date="2022-07" db="EMBL/GenBank/DDBJ databases">
        <title>Genome analysis of Parmales, a sister group of diatoms, reveals the evolutionary specialization of diatoms from phago-mixotrophs to photoautotrophs.</title>
        <authorList>
            <person name="Ban H."/>
            <person name="Sato S."/>
            <person name="Yoshikawa S."/>
            <person name="Kazumasa Y."/>
            <person name="Nakamura Y."/>
            <person name="Ichinomiya M."/>
            <person name="Saitoh K."/>
            <person name="Sato N."/>
            <person name="Blanc-Mathieu R."/>
            <person name="Endo H."/>
            <person name="Kuwata A."/>
            <person name="Ogata H."/>
        </authorList>
    </citation>
    <scope>NUCLEOTIDE SEQUENCE</scope>
</reference>
<sequence length="136" mass="15295">MGSCACLMTFQSFTKPLVLSQMRAQSKGKKVTYFDAKYYNKDSVLALAGDRGFGNAHEQSMFFVPLYWMHAMLVDDRSRLMPLACLYGATRMLYPAAALMNKERGMKKFKLVFAATVPGYGVLGYLTYGLYKYATS</sequence>